<evidence type="ECO:0000256" key="1">
    <source>
        <dbReference type="ARBA" id="ARBA00004141"/>
    </source>
</evidence>
<feature type="transmembrane region" description="Helical" evidence="5">
    <location>
        <begin position="220"/>
        <end position="238"/>
    </location>
</feature>
<feature type="transmembrane region" description="Helical" evidence="5">
    <location>
        <begin position="26"/>
        <end position="53"/>
    </location>
</feature>
<evidence type="ECO:0000259" key="6">
    <source>
        <dbReference type="Pfam" id="PF03151"/>
    </source>
</evidence>
<dbReference type="KEGG" id="mpp:MICPUCDRAFT_15432"/>
<name>C1MNV2_MICPC</name>
<evidence type="ECO:0000256" key="5">
    <source>
        <dbReference type="SAM" id="Phobius"/>
    </source>
</evidence>
<evidence type="ECO:0000256" key="4">
    <source>
        <dbReference type="ARBA" id="ARBA00023136"/>
    </source>
</evidence>
<feature type="transmembrane region" description="Helical" evidence="5">
    <location>
        <begin position="180"/>
        <end position="199"/>
    </location>
</feature>
<feature type="transmembrane region" description="Helical" evidence="5">
    <location>
        <begin position="89"/>
        <end position="112"/>
    </location>
</feature>
<dbReference type="PANTHER" id="PTHR11132">
    <property type="entry name" value="SOLUTE CARRIER FAMILY 35"/>
    <property type="match status" value="1"/>
</dbReference>
<dbReference type="GeneID" id="9682616"/>
<feature type="transmembrane region" description="Helical" evidence="5">
    <location>
        <begin position="124"/>
        <end position="147"/>
    </location>
</feature>
<proteinExistence type="predicted"/>
<evidence type="ECO:0000313" key="7">
    <source>
        <dbReference type="EMBL" id="EEH58353.1"/>
    </source>
</evidence>
<dbReference type="AlphaFoldDB" id="C1MNV2"/>
<feature type="transmembrane region" description="Helical" evidence="5">
    <location>
        <begin position="258"/>
        <end position="287"/>
    </location>
</feature>
<comment type="subcellular location">
    <subcellularLocation>
        <location evidence="1">Membrane</location>
        <topology evidence="1">Multi-pass membrane protein</topology>
    </subcellularLocation>
</comment>
<keyword evidence="2 5" id="KW-0812">Transmembrane</keyword>
<feature type="transmembrane region" description="Helical" evidence="5">
    <location>
        <begin position="65"/>
        <end position="83"/>
    </location>
</feature>
<dbReference type="Pfam" id="PF03151">
    <property type="entry name" value="TPT"/>
    <property type="match status" value="1"/>
</dbReference>
<dbReference type="EMBL" id="GG663737">
    <property type="protein sequence ID" value="EEH58353.1"/>
    <property type="molecule type" value="Genomic_DNA"/>
</dbReference>
<dbReference type="GO" id="GO:0016020">
    <property type="term" value="C:membrane"/>
    <property type="evidence" value="ECO:0007669"/>
    <property type="project" value="UniProtKB-SubCell"/>
</dbReference>
<keyword evidence="3 5" id="KW-1133">Transmembrane helix</keyword>
<accession>C1MNV2</accession>
<gene>
    <name evidence="7" type="ORF">MICPUCDRAFT_15432</name>
</gene>
<dbReference type="InterPro" id="IPR004853">
    <property type="entry name" value="Sugar_P_trans_dom"/>
</dbReference>
<feature type="domain" description="Sugar phosphate transporter" evidence="6">
    <location>
        <begin position="2"/>
        <end position="287"/>
    </location>
</feature>
<keyword evidence="8" id="KW-1185">Reference proteome</keyword>
<keyword evidence="4 5" id="KW-0472">Membrane</keyword>
<evidence type="ECO:0000256" key="3">
    <source>
        <dbReference type="ARBA" id="ARBA00022989"/>
    </source>
</evidence>
<dbReference type="Proteomes" id="UP000001876">
    <property type="component" value="Unassembled WGS sequence"/>
</dbReference>
<dbReference type="OrthoDB" id="6418713at2759"/>
<evidence type="ECO:0000313" key="8">
    <source>
        <dbReference type="Proteomes" id="UP000001876"/>
    </source>
</evidence>
<dbReference type="InterPro" id="IPR050186">
    <property type="entry name" value="TPT_transporter"/>
</dbReference>
<reference evidence="7 8" key="1">
    <citation type="journal article" date="2009" name="Science">
        <title>Green evolution and dynamic adaptations revealed by genomes of the marine picoeukaryotes Micromonas.</title>
        <authorList>
            <person name="Worden A.Z."/>
            <person name="Lee J.H."/>
            <person name="Mock T."/>
            <person name="Rouze P."/>
            <person name="Simmons M.P."/>
            <person name="Aerts A.L."/>
            <person name="Allen A.E."/>
            <person name="Cuvelier M.L."/>
            <person name="Derelle E."/>
            <person name="Everett M.V."/>
            <person name="Foulon E."/>
            <person name="Grimwood J."/>
            <person name="Gundlach H."/>
            <person name="Henrissat B."/>
            <person name="Napoli C."/>
            <person name="McDonald S.M."/>
            <person name="Parker M.S."/>
            <person name="Rombauts S."/>
            <person name="Salamov A."/>
            <person name="Von Dassow P."/>
            <person name="Badger J.H."/>
            <person name="Coutinho P.M."/>
            <person name="Demir E."/>
            <person name="Dubchak I."/>
            <person name="Gentemann C."/>
            <person name="Eikrem W."/>
            <person name="Gready J.E."/>
            <person name="John U."/>
            <person name="Lanier W."/>
            <person name="Lindquist E.A."/>
            <person name="Lucas S."/>
            <person name="Mayer K.F."/>
            <person name="Moreau H."/>
            <person name="Not F."/>
            <person name="Otillar R."/>
            <person name="Panaud O."/>
            <person name="Pangilinan J."/>
            <person name="Paulsen I."/>
            <person name="Piegu B."/>
            <person name="Poliakov A."/>
            <person name="Robbens S."/>
            <person name="Schmutz J."/>
            <person name="Toulza E."/>
            <person name="Wyss T."/>
            <person name="Zelensky A."/>
            <person name="Zhou K."/>
            <person name="Armbrust E.V."/>
            <person name="Bhattacharya D."/>
            <person name="Goodenough U.W."/>
            <person name="Van de Peer Y."/>
            <person name="Grigoriev I.V."/>
        </authorList>
    </citation>
    <scope>NUCLEOTIDE SEQUENCE [LARGE SCALE GENOMIC DNA]</scope>
    <source>
        <strain evidence="7 8">CCMP1545</strain>
    </source>
</reference>
<protein>
    <submittedName>
        <fullName evidence="7">Drug/Metabolite transporter superfamily</fullName>
    </submittedName>
</protein>
<organism evidence="8">
    <name type="scientific">Micromonas pusilla (strain CCMP1545)</name>
    <name type="common">Picoplanktonic green alga</name>
    <dbReference type="NCBI Taxonomy" id="564608"/>
    <lineage>
        <taxon>Eukaryota</taxon>
        <taxon>Viridiplantae</taxon>
        <taxon>Chlorophyta</taxon>
        <taxon>Mamiellophyceae</taxon>
        <taxon>Mamiellales</taxon>
        <taxon>Mamiellaceae</taxon>
        <taxon>Micromonas</taxon>
    </lineage>
</organism>
<sequence length="307" mass="33181">MYIVAWSTASSSLIFLNNHLLTEDGFHYPICLCSMGLAASWTTSSLLVTFGLVRLERSQHMTAGWYVRHVLPIGGFAALSLALGNYTYLYLSVSFIQMLKAIVPFITMCVMVGCGLEKPRPDTIAGVIVLTLGTALAAYGEIAFQWVGVAMMITSEFSEALRMAVLQFLLGNLRFDLLEGLYVMAPASLLFLVAGFAVFEYRTFAEEDGFARIANAPHKYLTAAFLGFLVNLLTLAVIKSTSGLTFKVVGQVKNTVVIVVSVMIFNSAMTGTQVIGYSIAMVGFWMYQRAKLGVEMSGGDGGGGSKA</sequence>
<dbReference type="eggNOG" id="KOG1441">
    <property type="taxonomic scope" value="Eukaryota"/>
</dbReference>
<dbReference type="OMA" id="GEIAFQW"/>
<dbReference type="RefSeq" id="XP_003056708.1">
    <property type="nucleotide sequence ID" value="XM_003056662.1"/>
</dbReference>
<evidence type="ECO:0000256" key="2">
    <source>
        <dbReference type="ARBA" id="ARBA00022692"/>
    </source>
</evidence>